<feature type="transmembrane region" description="Helical" evidence="7">
    <location>
        <begin position="450"/>
        <end position="471"/>
    </location>
</feature>
<protein>
    <recommendedName>
        <fullName evidence="8">Major facilitator superfamily (MFS) profile domain-containing protein</fullName>
    </recommendedName>
</protein>
<evidence type="ECO:0000256" key="7">
    <source>
        <dbReference type="SAM" id="Phobius"/>
    </source>
</evidence>
<sequence length="594" mass="65566">MAVSESNTDPTTTDNSCDKSNKDMSARPSVRLAGWPCKPCAQGTCRNSQDNLMKFGPTMFFWHNIENDIDEPANFDKAIETAGFGFFNLLLLVVAITAILANVFSTTTMAYILPIAECDLKLTLINKGTLNSATYAGMVASAIVWGYLADTQGRRKILIIGYLADAVCVFCSSMSQNFVMLVTFKFFGGLIVNGPGAVLFTYLTELHGPKYRPRVLMALGMVQSLGTLILPMLAWAILSQDWDFVLFESFNVHTWQIFLFVCGLPSLISGLLLILLPESPKFLMSQGRNAEALRAFQKIYAFNTRKPKNTYPIHTLIEEVPTRDTNANEVVFTIDDKTDKKLPKKQHRTLAQSLHEGWQQMKPMFRKPLLCRSLHVYFMQFCMLLGLNTIRLWLPQLFASIAEYEALQTDDTKSATLCTILEYSANKSATTVANYTLDCSERINVSMDTYLNNIIVAIVGLVGYCFAGFIIKAMGPKRLLVSGLFISGVLGVCLYWSNSGLMTLIISSIFITICSISTSSLLGLVIALFPTTLRSIVIAVGLMFGRLGALSGNLLFPVFVELGCLPPFLMVGVILILASALSCILPSEKKTTFT</sequence>
<evidence type="ECO:0000256" key="4">
    <source>
        <dbReference type="ARBA" id="ARBA00022989"/>
    </source>
</evidence>
<dbReference type="PANTHER" id="PTHR23511:SF36">
    <property type="entry name" value="EG:BACR7A4.13 PROTEIN-RELATED"/>
    <property type="match status" value="1"/>
</dbReference>
<feature type="transmembrane region" description="Helical" evidence="7">
    <location>
        <begin position="215"/>
        <end position="237"/>
    </location>
</feature>
<feature type="region of interest" description="Disordered" evidence="6">
    <location>
        <begin position="1"/>
        <end position="27"/>
    </location>
</feature>
<evidence type="ECO:0000256" key="3">
    <source>
        <dbReference type="ARBA" id="ARBA00022692"/>
    </source>
</evidence>
<feature type="domain" description="Major facilitator superfamily (MFS) profile" evidence="8">
    <location>
        <begin position="91"/>
        <end position="590"/>
    </location>
</feature>
<dbReference type="AlphaFoldDB" id="A0A0L0BZW9"/>
<feature type="transmembrane region" description="Helical" evidence="7">
    <location>
        <begin position="565"/>
        <end position="585"/>
    </location>
</feature>
<dbReference type="EMBL" id="JRES01001097">
    <property type="protein sequence ID" value="KNC25563.1"/>
    <property type="molecule type" value="Genomic_DNA"/>
</dbReference>
<dbReference type="OMA" id="PRDWDFE"/>
<comment type="caution">
    <text evidence="9">The sequence shown here is derived from an EMBL/GenBank/DDBJ whole genome shotgun (WGS) entry which is preliminary data.</text>
</comment>
<keyword evidence="5 7" id="KW-0472">Membrane</keyword>
<dbReference type="PANTHER" id="PTHR23511">
    <property type="entry name" value="SYNAPTIC VESICLE GLYCOPROTEIN 2"/>
    <property type="match status" value="1"/>
</dbReference>
<dbReference type="InterPro" id="IPR036259">
    <property type="entry name" value="MFS_trans_sf"/>
</dbReference>
<keyword evidence="3 7" id="KW-0812">Transmembrane</keyword>
<dbReference type="PROSITE" id="PS50850">
    <property type="entry name" value="MFS"/>
    <property type="match status" value="1"/>
</dbReference>
<evidence type="ECO:0000259" key="8">
    <source>
        <dbReference type="PROSITE" id="PS50850"/>
    </source>
</evidence>
<reference evidence="9 10" key="1">
    <citation type="journal article" date="2015" name="Nat. Commun.">
        <title>Lucilia cuprina genome unlocks parasitic fly biology to underpin future interventions.</title>
        <authorList>
            <person name="Anstead C.A."/>
            <person name="Korhonen P.K."/>
            <person name="Young N.D."/>
            <person name="Hall R.S."/>
            <person name="Jex A.R."/>
            <person name="Murali S.C."/>
            <person name="Hughes D.S."/>
            <person name="Lee S.F."/>
            <person name="Perry T."/>
            <person name="Stroehlein A.J."/>
            <person name="Ansell B.R."/>
            <person name="Breugelmans B."/>
            <person name="Hofmann A."/>
            <person name="Qu J."/>
            <person name="Dugan S."/>
            <person name="Lee S.L."/>
            <person name="Chao H."/>
            <person name="Dinh H."/>
            <person name="Han Y."/>
            <person name="Doddapaneni H.V."/>
            <person name="Worley K.C."/>
            <person name="Muzny D.M."/>
            <person name="Ioannidis P."/>
            <person name="Waterhouse R.M."/>
            <person name="Zdobnov E.M."/>
            <person name="James P.J."/>
            <person name="Bagnall N.H."/>
            <person name="Kotze A.C."/>
            <person name="Gibbs R.A."/>
            <person name="Richards S."/>
            <person name="Batterham P."/>
            <person name="Gasser R.B."/>
        </authorList>
    </citation>
    <scope>NUCLEOTIDE SEQUENCE [LARGE SCALE GENOMIC DNA]</scope>
    <source>
        <strain evidence="9 10">LS</strain>
        <tissue evidence="9">Full body</tissue>
    </source>
</reference>
<keyword evidence="2" id="KW-0813">Transport</keyword>
<dbReference type="SUPFAM" id="SSF103473">
    <property type="entry name" value="MFS general substrate transporter"/>
    <property type="match status" value="1"/>
</dbReference>
<feature type="transmembrane region" description="Helical" evidence="7">
    <location>
        <begin position="536"/>
        <end position="559"/>
    </location>
</feature>
<feature type="transmembrane region" description="Helical" evidence="7">
    <location>
        <begin position="133"/>
        <end position="150"/>
    </location>
</feature>
<gene>
    <name evidence="9" type="ORF">FF38_12986</name>
</gene>
<evidence type="ECO:0000313" key="10">
    <source>
        <dbReference type="Proteomes" id="UP000037069"/>
    </source>
</evidence>
<dbReference type="InterPro" id="IPR020846">
    <property type="entry name" value="MFS_dom"/>
</dbReference>
<dbReference type="GO" id="GO:0022857">
    <property type="term" value="F:transmembrane transporter activity"/>
    <property type="evidence" value="ECO:0007669"/>
    <property type="project" value="InterPro"/>
</dbReference>
<feature type="compositionally biased region" description="Polar residues" evidence="6">
    <location>
        <begin position="1"/>
        <end position="15"/>
    </location>
</feature>
<feature type="transmembrane region" description="Helical" evidence="7">
    <location>
        <begin position="86"/>
        <end position="113"/>
    </location>
</feature>
<dbReference type="Proteomes" id="UP000037069">
    <property type="component" value="Unassembled WGS sequence"/>
</dbReference>
<evidence type="ECO:0000256" key="6">
    <source>
        <dbReference type="SAM" id="MobiDB-lite"/>
    </source>
</evidence>
<organism evidence="9 10">
    <name type="scientific">Lucilia cuprina</name>
    <name type="common">Green bottle fly</name>
    <name type="synonym">Australian sheep blowfly</name>
    <dbReference type="NCBI Taxonomy" id="7375"/>
    <lineage>
        <taxon>Eukaryota</taxon>
        <taxon>Metazoa</taxon>
        <taxon>Ecdysozoa</taxon>
        <taxon>Arthropoda</taxon>
        <taxon>Hexapoda</taxon>
        <taxon>Insecta</taxon>
        <taxon>Pterygota</taxon>
        <taxon>Neoptera</taxon>
        <taxon>Endopterygota</taxon>
        <taxon>Diptera</taxon>
        <taxon>Brachycera</taxon>
        <taxon>Muscomorpha</taxon>
        <taxon>Oestroidea</taxon>
        <taxon>Calliphoridae</taxon>
        <taxon>Luciliinae</taxon>
        <taxon>Lucilia</taxon>
    </lineage>
</organism>
<feature type="transmembrane region" description="Helical" evidence="7">
    <location>
        <begin position="257"/>
        <end position="276"/>
    </location>
</feature>
<proteinExistence type="predicted"/>
<dbReference type="STRING" id="7375.A0A0L0BZW9"/>
<feature type="compositionally biased region" description="Basic and acidic residues" evidence="6">
    <location>
        <begin position="16"/>
        <end position="25"/>
    </location>
</feature>
<keyword evidence="10" id="KW-1185">Reference proteome</keyword>
<evidence type="ECO:0000256" key="2">
    <source>
        <dbReference type="ARBA" id="ARBA00022448"/>
    </source>
</evidence>
<dbReference type="GO" id="GO:0016020">
    <property type="term" value="C:membrane"/>
    <property type="evidence" value="ECO:0007669"/>
    <property type="project" value="UniProtKB-SubCell"/>
</dbReference>
<accession>A0A0L0BZW9</accession>
<dbReference type="FunFam" id="1.20.1250.20:FF:000232">
    <property type="entry name" value="Organic cation/carnitine transporter 7"/>
    <property type="match status" value="1"/>
</dbReference>
<dbReference type="InterPro" id="IPR011701">
    <property type="entry name" value="MFS"/>
</dbReference>
<dbReference type="Gene3D" id="1.20.1250.20">
    <property type="entry name" value="MFS general substrate transporter like domains"/>
    <property type="match status" value="1"/>
</dbReference>
<name>A0A0L0BZW9_LUCCU</name>
<feature type="transmembrane region" description="Helical" evidence="7">
    <location>
        <begin position="181"/>
        <end position="203"/>
    </location>
</feature>
<evidence type="ECO:0000256" key="5">
    <source>
        <dbReference type="ARBA" id="ARBA00023136"/>
    </source>
</evidence>
<comment type="subcellular location">
    <subcellularLocation>
        <location evidence="1">Membrane</location>
        <topology evidence="1">Multi-pass membrane protein</topology>
    </subcellularLocation>
</comment>
<feature type="transmembrane region" description="Helical" evidence="7">
    <location>
        <begin position="157"/>
        <end position="175"/>
    </location>
</feature>
<keyword evidence="4 7" id="KW-1133">Transmembrane helix</keyword>
<feature type="transmembrane region" description="Helical" evidence="7">
    <location>
        <begin position="503"/>
        <end position="529"/>
    </location>
</feature>
<dbReference type="OrthoDB" id="3936150at2759"/>
<feature type="transmembrane region" description="Helical" evidence="7">
    <location>
        <begin position="374"/>
        <end position="394"/>
    </location>
</feature>
<feature type="transmembrane region" description="Helical" evidence="7">
    <location>
        <begin position="478"/>
        <end position="497"/>
    </location>
</feature>
<dbReference type="Pfam" id="PF07690">
    <property type="entry name" value="MFS_1"/>
    <property type="match status" value="1"/>
</dbReference>
<evidence type="ECO:0000313" key="9">
    <source>
        <dbReference type="EMBL" id="KNC25563.1"/>
    </source>
</evidence>
<evidence type="ECO:0000256" key="1">
    <source>
        <dbReference type="ARBA" id="ARBA00004141"/>
    </source>
</evidence>